<name>A0A9D4YMR0_PEA</name>
<dbReference type="EMBL" id="JAMSHJ010000001">
    <property type="protein sequence ID" value="KAI5441289.1"/>
    <property type="molecule type" value="Genomic_DNA"/>
</dbReference>
<dbReference type="AlphaFoldDB" id="A0A9D4YMR0"/>
<accession>A0A9D4YMR0</accession>
<sequence>MRIEDRELKQLRGKEIALVKVAWGGPAEKRLKSGKWRKGKEEEQGQRLEKRKAWSLEIAGLTQAVIESVFGLVVNFRTYNFLRNWNRRSGSPPTTENAGNSAFCLVLAQEQLLSCVNRLTQGVNRLTLLCILNNCCFVCVNRLTQGVNRLTLL</sequence>
<proteinExistence type="predicted"/>
<dbReference type="Proteomes" id="UP001058974">
    <property type="component" value="Chromosome 1"/>
</dbReference>
<protein>
    <submittedName>
        <fullName evidence="1">Uncharacterized protein</fullName>
    </submittedName>
</protein>
<organism evidence="1 2">
    <name type="scientific">Pisum sativum</name>
    <name type="common">Garden pea</name>
    <name type="synonym">Lathyrus oleraceus</name>
    <dbReference type="NCBI Taxonomy" id="3888"/>
    <lineage>
        <taxon>Eukaryota</taxon>
        <taxon>Viridiplantae</taxon>
        <taxon>Streptophyta</taxon>
        <taxon>Embryophyta</taxon>
        <taxon>Tracheophyta</taxon>
        <taxon>Spermatophyta</taxon>
        <taxon>Magnoliopsida</taxon>
        <taxon>eudicotyledons</taxon>
        <taxon>Gunneridae</taxon>
        <taxon>Pentapetalae</taxon>
        <taxon>rosids</taxon>
        <taxon>fabids</taxon>
        <taxon>Fabales</taxon>
        <taxon>Fabaceae</taxon>
        <taxon>Papilionoideae</taxon>
        <taxon>50 kb inversion clade</taxon>
        <taxon>NPAAA clade</taxon>
        <taxon>Hologalegina</taxon>
        <taxon>IRL clade</taxon>
        <taxon>Fabeae</taxon>
        <taxon>Lathyrus</taxon>
    </lineage>
</organism>
<keyword evidence="2" id="KW-1185">Reference proteome</keyword>
<gene>
    <name evidence="1" type="ORF">KIW84_010667</name>
</gene>
<reference evidence="1 2" key="1">
    <citation type="journal article" date="2022" name="Nat. Genet.">
        <title>Improved pea reference genome and pan-genome highlight genomic features and evolutionary characteristics.</title>
        <authorList>
            <person name="Yang T."/>
            <person name="Liu R."/>
            <person name="Luo Y."/>
            <person name="Hu S."/>
            <person name="Wang D."/>
            <person name="Wang C."/>
            <person name="Pandey M.K."/>
            <person name="Ge S."/>
            <person name="Xu Q."/>
            <person name="Li N."/>
            <person name="Li G."/>
            <person name="Huang Y."/>
            <person name="Saxena R.K."/>
            <person name="Ji Y."/>
            <person name="Li M."/>
            <person name="Yan X."/>
            <person name="He Y."/>
            <person name="Liu Y."/>
            <person name="Wang X."/>
            <person name="Xiang C."/>
            <person name="Varshney R.K."/>
            <person name="Ding H."/>
            <person name="Gao S."/>
            <person name="Zong X."/>
        </authorList>
    </citation>
    <scope>NUCLEOTIDE SEQUENCE [LARGE SCALE GENOMIC DNA]</scope>
    <source>
        <strain evidence="1 2">cv. Zhongwan 6</strain>
    </source>
</reference>
<evidence type="ECO:0000313" key="2">
    <source>
        <dbReference type="Proteomes" id="UP001058974"/>
    </source>
</evidence>
<dbReference type="Gramene" id="Psat01G0066700-T1">
    <property type="protein sequence ID" value="KAI5441289.1"/>
    <property type="gene ID" value="KIW84_010667"/>
</dbReference>
<comment type="caution">
    <text evidence="1">The sequence shown here is derived from an EMBL/GenBank/DDBJ whole genome shotgun (WGS) entry which is preliminary data.</text>
</comment>
<evidence type="ECO:0000313" key="1">
    <source>
        <dbReference type="EMBL" id="KAI5441289.1"/>
    </source>
</evidence>